<evidence type="ECO:0000256" key="2">
    <source>
        <dbReference type="SAM" id="MobiDB-lite"/>
    </source>
</evidence>
<protein>
    <submittedName>
        <fullName evidence="3">Uncharacterized protein</fullName>
    </submittedName>
</protein>
<name>A0ABP0IMP9_9DINO</name>
<dbReference type="SUPFAM" id="SSF56349">
    <property type="entry name" value="DNA breaking-rejoining enzymes"/>
    <property type="match status" value="1"/>
</dbReference>
<dbReference type="Proteomes" id="UP001642484">
    <property type="component" value="Unassembled WGS sequence"/>
</dbReference>
<gene>
    <name evidence="3" type="ORF">CCMP2556_LOCUS6952</name>
</gene>
<evidence type="ECO:0000313" key="4">
    <source>
        <dbReference type="Proteomes" id="UP001642484"/>
    </source>
</evidence>
<dbReference type="Gene3D" id="1.10.443.10">
    <property type="entry name" value="Intergrase catalytic core"/>
    <property type="match status" value="1"/>
</dbReference>
<feature type="compositionally biased region" description="Polar residues" evidence="2">
    <location>
        <begin position="448"/>
        <end position="461"/>
    </location>
</feature>
<sequence>MDSPARAVAEVLKDVVLHSDLFGTVVAELEKRSGRDPKEFERHFMECSRECNRAAGAPRSTGCGLPFMEKRGARSLKQKGEKRFASVTLSALKKFSAAEELRPDEGLSQRQEAPRMSSLPIKAVRSWPSASRAELLKLAMASWADFLKKVEDPSPGEAVVKATISWFTDTMKVESPALAEGYTEQMLEDQFPKELPVQACIRRVLRAVDAVSQARRAQQAAGTTSSAQSLAKLFLLSKVADVANLLHKAHMSNVSFGLQAEQSLWNSMHQHTEECKASGKTPFLFVDLTSKETLPMWLTPDVIGGKFQLHDDGEWPLRGHVPISSLQDLGKALKSATASPRFFRTVSQWNGAFLRYAIVAVATGQLSWPVALAHVDNVLQLAEQERMKGNRPFLAFLYEELLRKNWARRAEKGDPSLDIPGEAQKIDKDLLDIAKHRLAEVMKEAGLSEQQARPLSSSSPRESTDELVSRQLAAAEAAQKQAERVTKQLMETQQKMFSAGPAGGGEPNQPTDARPLTNREKKTHNWYLKTAARRAAQQKQKYQRDERPVQLQQFATDAISPHCDLSVSSRFDLPRETELPAKSQVGVAHAELPSLHGLAQRAVEGPQVSSRFLVPHGLGAPVGLSPLQHVEFSLALKHPAGSLQVLDSDLQEAINFECAHTVEDIHNFRQQQLQKVLQAVDQLQAERVEWTQGSPAEVQLLTSRIHGPLWRCLLAMAGVEAGSFLRDLQFGFPLVGELPPCEGSSKSEVFKAGMTVQQLRQNRVELNQKVLAAVKELPFCDNISPQVHDDSLLGAVTVPRLLTPSDVESVTLTRRIPVRELRAKGWRTRVVDHESESGVNLATRPRDKIQHDTLDTLAAIDSNVHMWKRDVSKAFRRVPIRSSHLEFSWSVWIDQGVLWTAQHKGMPFGTVSAVYAWHRELLGIILVWGTFEHLLQGALWLAFVDNDGVLHALTKGGGGGPESFACIGKLWLELAYGQIDLHCGRVESAANIADGPTREQFDLLGQLKATWVPPILPPWVQQMDFKPVLLFIPCSAAGPLMAQELRKRSVEKVTLSAKPSYLQASQWVAHVLHSFTIRDDKALVSSLRAAEGLQLDKDDVLASGAAVLLNAKDIWFGQSEPLQARREALLKKWHGLPLPGGSSRARHPMGGLKALEFKAKVEDMAAWLASVDKHVQPAIWHHQGALQLVGRGFWCPEHLDGLQNADVLKFSADEKVKCLLQTALKSACQAAQARRKRLASQLDADRPQASSAEHAASMVKGSQNAAESCAESMSQPAARGPQLATKQLSSADTAEVLTALQDKAETLKLCSQQGSGPSVASGLKAWRHFAVCFLGYNAEETLPPRCPSDVLKFIALFSSAGTAKNYVGYVAWACKYHGHSLAWRTHEVNLALQGLKKAEQVRSQHVLKHVRLMTPDIMVRLLKLCDALPAFQRDGDLFLLAWQFLLRVQSEAVPLQFGDLTDQSLLPPGRRSAIWVDAQLVCHLRLKKRKRMPGGSVMVRPCVCNGSETDILCVSHRLLGRLSSLEPGHPLFDFTASQFLKRFRDLLHMLQVPGFDQFSFKAFRAGKATALAKSGCPVHVIMQMGQWKSAALLNYVSPDALDEGVFWREVANEPEDE</sequence>
<reference evidence="3 4" key="1">
    <citation type="submission" date="2024-02" db="EMBL/GenBank/DDBJ databases">
        <authorList>
            <person name="Chen Y."/>
            <person name="Shah S."/>
            <person name="Dougan E. K."/>
            <person name="Thang M."/>
            <person name="Chan C."/>
        </authorList>
    </citation>
    <scope>NUCLEOTIDE SEQUENCE [LARGE SCALE GENOMIC DNA]</scope>
</reference>
<dbReference type="InterPro" id="IPR011010">
    <property type="entry name" value="DNA_brk_join_enz"/>
</dbReference>
<organism evidence="3 4">
    <name type="scientific">Durusdinium trenchii</name>
    <dbReference type="NCBI Taxonomy" id="1381693"/>
    <lineage>
        <taxon>Eukaryota</taxon>
        <taxon>Sar</taxon>
        <taxon>Alveolata</taxon>
        <taxon>Dinophyceae</taxon>
        <taxon>Suessiales</taxon>
        <taxon>Symbiodiniaceae</taxon>
        <taxon>Durusdinium</taxon>
    </lineage>
</organism>
<comment type="caution">
    <text evidence="3">The sequence shown here is derived from an EMBL/GenBank/DDBJ whole genome shotgun (WGS) entry which is preliminary data.</text>
</comment>
<proteinExistence type="predicted"/>
<feature type="region of interest" description="Disordered" evidence="2">
    <location>
        <begin position="497"/>
        <end position="520"/>
    </location>
</feature>
<accession>A0ABP0IMP9</accession>
<dbReference type="InterPro" id="IPR013762">
    <property type="entry name" value="Integrase-like_cat_sf"/>
</dbReference>
<dbReference type="EMBL" id="CAXAMN010003058">
    <property type="protein sequence ID" value="CAK9002650.1"/>
    <property type="molecule type" value="Genomic_DNA"/>
</dbReference>
<keyword evidence="4" id="KW-1185">Reference proteome</keyword>
<evidence type="ECO:0000313" key="3">
    <source>
        <dbReference type="EMBL" id="CAK9002650.1"/>
    </source>
</evidence>
<keyword evidence="1" id="KW-0233">DNA recombination</keyword>
<feature type="region of interest" description="Disordered" evidence="2">
    <location>
        <begin position="444"/>
        <end position="484"/>
    </location>
</feature>
<evidence type="ECO:0000256" key="1">
    <source>
        <dbReference type="ARBA" id="ARBA00023172"/>
    </source>
</evidence>